<keyword evidence="1" id="KW-0472">Membrane</keyword>
<evidence type="ECO:0000256" key="1">
    <source>
        <dbReference type="SAM" id="Phobius"/>
    </source>
</evidence>
<keyword evidence="1" id="KW-0812">Transmembrane</keyword>
<evidence type="ECO:0000313" key="3">
    <source>
        <dbReference type="Proteomes" id="UP001549097"/>
    </source>
</evidence>
<dbReference type="Proteomes" id="UP001549097">
    <property type="component" value="Unassembled WGS sequence"/>
</dbReference>
<feature type="transmembrane region" description="Helical" evidence="1">
    <location>
        <begin position="6"/>
        <end position="23"/>
    </location>
</feature>
<sequence>MLLLSIPVVNVVLLFVCAFGGGEYPNRILKNFSRVILKLSAILIGLTLAILMESPLQL</sequence>
<dbReference type="RefSeq" id="WP_198768550.1">
    <property type="nucleotide sequence ID" value="NZ_JAEACF010000001.1"/>
</dbReference>
<proteinExistence type="predicted"/>
<comment type="caution">
    <text evidence="2">The sequence shown here is derived from an EMBL/GenBank/DDBJ whole genome shotgun (WGS) entry which is preliminary data.</text>
</comment>
<evidence type="ECO:0000313" key="2">
    <source>
        <dbReference type="EMBL" id="MET3726834.1"/>
    </source>
</evidence>
<keyword evidence="1" id="KW-1133">Transmembrane helix</keyword>
<keyword evidence="3" id="KW-1185">Reference proteome</keyword>
<protein>
    <submittedName>
        <fullName evidence="2">Uncharacterized protein</fullName>
    </submittedName>
</protein>
<organism evidence="2 3">
    <name type="scientific">Fictibacillus halophilus</name>
    <dbReference type="NCBI Taxonomy" id="1610490"/>
    <lineage>
        <taxon>Bacteria</taxon>
        <taxon>Bacillati</taxon>
        <taxon>Bacillota</taxon>
        <taxon>Bacilli</taxon>
        <taxon>Bacillales</taxon>
        <taxon>Fictibacillaceae</taxon>
        <taxon>Fictibacillus</taxon>
    </lineage>
</organism>
<name>A0ABV2LFH0_9BACL</name>
<gene>
    <name evidence="2" type="ORF">ABID52_000415</name>
</gene>
<feature type="transmembrane region" description="Helical" evidence="1">
    <location>
        <begin position="35"/>
        <end position="52"/>
    </location>
</feature>
<accession>A0ABV2LFH0</accession>
<dbReference type="EMBL" id="JBEPMP010000001">
    <property type="protein sequence ID" value="MET3726834.1"/>
    <property type="molecule type" value="Genomic_DNA"/>
</dbReference>
<reference evidence="2 3" key="1">
    <citation type="submission" date="2024-06" db="EMBL/GenBank/DDBJ databases">
        <title>Genomic Encyclopedia of Type Strains, Phase IV (KMG-IV): sequencing the most valuable type-strain genomes for metagenomic binning, comparative biology and taxonomic classification.</title>
        <authorList>
            <person name="Goeker M."/>
        </authorList>
    </citation>
    <scope>NUCLEOTIDE SEQUENCE [LARGE SCALE GENOMIC DNA]</scope>
    <source>
        <strain evidence="2 3">DSM 100124</strain>
    </source>
</reference>